<name>Q1YYG8_9GAMM</name>
<gene>
    <name evidence="1" type="ORF">P3TCK_07519</name>
</gene>
<protein>
    <submittedName>
        <fullName evidence="1">Uncharacterized protein</fullName>
    </submittedName>
</protein>
<accession>Q1YYG8</accession>
<dbReference type="AlphaFoldDB" id="Q1YYG8"/>
<evidence type="ECO:0000313" key="1">
    <source>
        <dbReference type="EMBL" id="EAS41354.1"/>
    </source>
</evidence>
<dbReference type="Proteomes" id="UP000003789">
    <property type="component" value="Unassembled WGS sequence"/>
</dbReference>
<proteinExistence type="predicted"/>
<organism evidence="1 2">
    <name type="scientific">Photobacterium profundum 3TCK</name>
    <dbReference type="NCBI Taxonomy" id="314280"/>
    <lineage>
        <taxon>Bacteria</taxon>
        <taxon>Pseudomonadati</taxon>
        <taxon>Pseudomonadota</taxon>
        <taxon>Gammaproteobacteria</taxon>
        <taxon>Vibrionales</taxon>
        <taxon>Vibrionaceae</taxon>
        <taxon>Photobacterium</taxon>
    </lineage>
</organism>
<dbReference type="RefSeq" id="WP_006229520.1">
    <property type="nucleotide sequence ID" value="NZ_CH724134.1"/>
</dbReference>
<evidence type="ECO:0000313" key="2">
    <source>
        <dbReference type="Proteomes" id="UP000003789"/>
    </source>
</evidence>
<sequence>MKTFEIKCLSSVGPVQLGMTMGEVINVLGEPEFINGKRYCFLFGLMVDFDSNDLAQFIEAASSDLYTIVFEGNDVHRTQASKMIELVSLKDDYDREDPELGYSYIFKSFQLSLWRSVIPENESDLEGRYFESVGIGYEGYFE</sequence>
<dbReference type="EMBL" id="AAPH01000036">
    <property type="protein sequence ID" value="EAS41354.1"/>
    <property type="molecule type" value="Genomic_DNA"/>
</dbReference>
<dbReference type="HOGENOM" id="CLU_1739091_0_0_6"/>
<dbReference type="OrthoDB" id="2974658at2"/>
<comment type="caution">
    <text evidence="1">The sequence shown here is derived from an EMBL/GenBank/DDBJ whole genome shotgun (WGS) entry which is preliminary data.</text>
</comment>
<reference evidence="1 2" key="1">
    <citation type="submission" date="2006-03" db="EMBL/GenBank/DDBJ databases">
        <authorList>
            <person name="Bartlett D.H."/>
            <person name="Valle G."/>
            <person name="Lauro F.M."/>
            <person name="Vezzi A."/>
            <person name="Simonato F."/>
            <person name="Eloe E."/>
            <person name="Vitulo N."/>
            <person name="Stratton T.K."/>
            <person name="D'angelo M."/>
            <person name="Ferriera S."/>
            <person name="Johnson J."/>
            <person name="Kravitz S."/>
            <person name="Beeson K."/>
            <person name="Sutton G."/>
            <person name="Rogers Y."/>
            <person name="Friedman R."/>
            <person name="Frazier M."/>
            <person name="Venter J.C."/>
        </authorList>
    </citation>
    <scope>NUCLEOTIDE SEQUENCE [LARGE SCALE GENOMIC DNA]</scope>
    <source>
        <strain evidence="1 2">3TCK</strain>
    </source>
</reference>